<dbReference type="Pfam" id="PF00356">
    <property type="entry name" value="LacI"/>
    <property type="match status" value="1"/>
</dbReference>
<evidence type="ECO:0000256" key="1">
    <source>
        <dbReference type="ARBA" id="ARBA00023015"/>
    </source>
</evidence>
<dbReference type="PROSITE" id="PS50932">
    <property type="entry name" value="HTH_LACI_2"/>
    <property type="match status" value="1"/>
</dbReference>
<evidence type="ECO:0000313" key="6">
    <source>
        <dbReference type="Proteomes" id="UP000183410"/>
    </source>
</evidence>
<feature type="domain" description="HTH lacI-type" evidence="4">
    <location>
        <begin position="1"/>
        <end position="52"/>
    </location>
</feature>
<dbReference type="SMART" id="SM00354">
    <property type="entry name" value="HTH_LACI"/>
    <property type="match status" value="1"/>
</dbReference>
<dbReference type="InterPro" id="IPR046335">
    <property type="entry name" value="LacI/GalR-like_sensor"/>
</dbReference>
<keyword evidence="2" id="KW-0238">DNA-binding</keyword>
<dbReference type="InterPro" id="IPR000843">
    <property type="entry name" value="HTH_LacI"/>
</dbReference>
<keyword evidence="3" id="KW-0804">Transcription</keyword>
<dbReference type="AlphaFoldDB" id="A0A1I2CFV1"/>
<dbReference type="EMBL" id="FONN01000005">
    <property type="protein sequence ID" value="SFE66985.1"/>
    <property type="molecule type" value="Genomic_DNA"/>
</dbReference>
<dbReference type="InterPro" id="IPR028082">
    <property type="entry name" value="Peripla_BP_I"/>
</dbReference>
<evidence type="ECO:0000256" key="2">
    <source>
        <dbReference type="ARBA" id="ARBA00023125"/>
    </source>
</evidence>
<reference evidence="6" key="1">
    <citation type="submission" date="2016-10" db="EMBL/GenBank/DDBJ databases">
        <authorList>
            <person name="Varghese N."/>
            <person name="Submissions S."/>
        </authorList>
    </citation>
    <scope>NUCLEOTIDE SEQUENCE [LARGE SCALE GENOMIC DNA]</scope>
    <source>
        <strain evidence="6">CGMCC 1.10223</strain>
    </source>
</reference>
<dbReference type="PANTHER" id="PTHR30146:SF150">
    <property type="entry name" value="ARABINOSE METABOLISM TRANSCRIPTIONAL REPRESSOR"/>
    <property type="match status" value="1"/>
</dbReference>
<keyword evidence="1" id="KW-0805">Transcription regulation</keyword>
<protein>
    <submittedName>
        <fullName evidence="5">Transcriptional regulator, LacI family</fullName>
    </submittedName>
</protein>
<keyword evidence="6" id="KW-1185">Reference proteome</keyword>
<evidence type="ECO:0000259" key="4">
    <source>
        <dbReference type="PROSITE" id="PS50932"/>
    </source>
</evidence>
<dbReference type="Pfam" id="PF13377">
    <property type="entry name" value="Peripla_BP_3"/>
    <property type="match status" value="1"/>
</dbReference>
<dbReference type="GO" id="GO:0003700">
    <property type="term" value="F:DNA-binding transcription factor activity"/>
    <property type="evidence" value="ECO:0007669"/>
    <property type="project" value="TreeGrafter"/>
</dbReference>
<dbReference type="Proteomes" id="UP000183410">
    <property type="component" value="Unassembled WGS sequence"/>
</dbReference>
<gene>
    <name evidence="5" type="ORF">SAMN04487969_10541</name>
</gene>
<accession>A0A1I2CFV1</accession>
<dbReference type="Gene3D" id="3.40.50.2300">
    <property type="match status" value="2"/>
</dbReference>
<dbReference type="InterPro" id="IPR010982">
    <property type="entry name" value="Lambda_DNA-bd_dom_sf"/>
</dbReference>
<dbReference type="CDD" id="cd01392">
    <property type="entry name" value="HTH_LacI"/>
    <property type="match status" value="1"/>
</dbReference>
<dbReference type="Gene3D" id="1.10.260.40">
    <property type="entry name" value="lambda repressor-like DNA-binding domains"/>
    <property type="match status" value="1"/>
</dbReference>
<dbReference type="PANTHER" id="PTHR30146">
    <property type="entry name" value="LACI-RELATED TRANSCRIPTIONAL REPRESSOR"/>
    <property type="match status" value="1"/>
</dbReference>
<dbReference type="GO" id="GO:0000976">
    <property type="term" value="F:transcription cis-regulatory region binding"/>
    <property type="evidence" value="ECO:0007669"/>
    <property type="project" value="TreeGrafter"/>
</dbReference>
<name>A0A1I2CFV1_9BACL</name>
<evidence type="ECO:0000313" key="5">
    <source>
        <dbReference type="EMBL" id="SFE66985.1"/>
    </source>
</evidence>
<organism evidence="5 6">
    <name type="scientific">Paenibacillus algorifonticola</name>
    <dbReference type="NCBI Taxonomy" id="684063"/>
    <lineage>
        <taxon>Bacteria</taxon>
        <taxon>Bacillati</taxon>
        <taxon>Bacillota</taxon>
        <taxon>Bacilli</taxon>
        <taxon>Bacillales</taxon>
        <taxon>Paenibacillaceae</taxon>
        <taxon>Paenibacillus</taxon>
    </lineage>
</organism>
<proteinExistence type="predicted"/>
<sequence>MKMEDIAALAGVSKSAVSLAFSGKPGIGQETRERILQVAKENGYLPKTRAAQPEASSKSLTFLVLANSGIVLEQYYQQPFFRELIHYIEVRCRAKGYSLLFTSIDVNAFSSDSHALAEDIRSEGVILLGTNLDRGQIASLADRLPAQLVVLDTCFETLPVHFIAINNVMGGYQAGEHLCQLGHEHIGYLASNVRISNFDDRRKGFLSALEERGLSIDENDIFSVAPTITSFQEELKNQLAAYQAAGRLLPTAFFCECDYIAISAIKTLTDLGFRVPEDTSVVGFDNISEARIVSPELTTVHVEKERMAHLAVDLAIEAIEQDHAVKTKIAVDTQFIVRHSSSAPSTAAVLSKPTM</sequence>
<evidence type="ECO:0000256" key="3">
    <source>
        <dbReference type="ARBA" id="ARBA00023163"/>
    </source>
</evidence>
<dbReference type="SUPFAM" id="SSF47413">
    <property type="entry name" value="lambda repressor-like DNA-binding domains"/>
    <property type="match status" value="1"/>
</dbReference>
<dbReference type="SUPFAM" id="SSF53822">
    <property type="entry name" value="Periplasmic binding protein-like I"/>
    <property type="match status" value="1"/>
</dbReference>
<dbReference type="RefSeq" id="WP_177217951.1">
    <property type="nucleotide sequence ID" value="NZ_FONN01000005.1"/>
</dbReference>